<keyword evidence="3" id="KW-1185">Reference proteome</keyword>
<evidence type="ECO:0000256" key="1">
    <source>
        <dbReference type="SAM" id="MobiDB-lite"/>
    </source>
</evidence>
<dbReference type="EnsemblMetazoa" id="GPPI007954-RA">
    <property type="protein sequence ID" value="GPPI007954-PA"/>
    <property type="gene ID" value="GPPI007954"/>
</dbReference>
<feature type="region of interest" description="Disordered" evidence="1">
    <location>
        <begin position="348"/>
        <end position="367"/>
    </location>
</feature>
<organism evidence="2 3">
    <name type="scientific">Glossina palpalis gambiensis</name>
    <dbReference type="NCBI Taxonomy" id="67801"/>
    <lineage>
        <taxon>Eukaryota</taxon>
        <taxon>Metazoa</taxon>
        <taxon>Ecdysozoa</taxon>
        <taxon>Arthropoda</taxon>
        <taxon>Hexapoda</taxon>
        <taxon>Insecta</taxon>
        <taxon>Pterygota</taxon>
        <taxon>Neoptera</taxon>
        <taxon>Endopterygota</taxon>
        <taxon>Diptera</taxon>
        <taxon>Brachycera</taxon>
        <taxon>Muscomorpha</taxon>
        <taxon>Hippoboscoidea</taxon>
        <taxon>Glossinidae</taxon>
        <taxon>Glossina</taxon>
    </lineage>
</organism>
<proteinExistence type="predicted"/>
<accession>A0A1B0ATF6</accession>
<protein>
    <submittedName>
        <fullName evidence="2">Uncharacterized protein</fullName>
    </submittedName>
</protein>
<feature type="region of interest" description="Disordered" evidence="1">
    <location>
        <begin position="266"/>
        <end position="288"/>
    </location>
</feature>
<feature type="compositionally biased region" description="Basic residues" evidence="1">
    <location>
        <begin position="735"/>
        <end position="744"/>
    </location>
</feature>
<feature type="region of interest" description="Disordered" evidence="1">
    <location>
        <begin position="52"/>
        <end position="78"/>
    </location>
</feature>
<dbReference type="EMBL" id="JXJN01003292">
    <property type="status" value="NOT_ANNOTATED_CDS"/>
    <property type="molecule type" value="Genomic_DNA"/>
</dbReference>
<dbReference type="Proteomes" id="UP000092460">
    <property type="component" value="Unassembled WGS sequence"/>
</dbReference>
<dbReference type="VEuPathDB" id="VectorBase:GPPI007954"/>
<dbReference type="AlphaFoldDB" id="A0A1B0ATF6"/>
<sequence length="786" mass="89380">MDVNELQSAICIMIMFVRARIHECVLHSLSFNEAITNKPLYRRKPGMLANAKKATEDVSDVTEKPATEQAPSADSLHSETNQYRRAGVYSADAAGKIIFTCLLFSHYAYNNVDINLIRPENKPLHTKITTKYTSSISIPTDSLEDSETAEEYVAKAMGMFGSRLREPIHIPAQPEATVNIAQPQLHEQQQLQVQYQQPMQKELQHFQVISKPNKYRYYVLNKDAAEKSTQEQQQANEQQQQQSQQLQLQQQEAHTAEEHITNDYQYHHHQQQQQQPSKQRKESHVKSLTEAQFQAQFQEQMQQQQGQYLTKPQDQQQKLQQEAQLSEELGPRQYAPTAPVYEKDMSGHGYEIYEDPNSGGENAAQSEVDRTYRTKYSYKPASALYHLMNSGDEERVEEDEDKIRVSASTEIPKAEIMKQIEKSVMKYMKELEAEGKILTTPQKDMKSYYKLINAPGNEGKPLGSSTTKPRYTSTPINYQQETPYSNKISSLAVSPLGKHEIQTPDLTQVLPPNVEFVYKIKTRAPLQTATVKTVSKPYSVPLKANFDQFDHASALKNLEEFDHTHVITPPNTEEHFQPATSASSSKSNKLYFNSEIYHDINSMPLKQKQRVENEYRKLKAADVPHPDYKGYGSSGGGLVAGYYTDSSVSENEKDPSGSNVEEYPILTPYQYVVKKESSGNKYEDSGNSNYDATRSHKYKTLDYENNYAQKYANNHDAYTGYQQHSYKGLTSSRHSPGKRGKRGGSSHANSAKKSSHRSTNARDVETSFALRPPPKGKRKKHQEPLK</sequence>
<feature type="region of interest" description="Disordered" evidence="1">
    <location>
        <begin position="303"/>
        <end position="333"/>
    </location>
</feature>
<feature type="compositionally biased region" description="Basic residues" evidence="1">
    <location>
        <begin position="774"/>
        <end position="786"/>
    </location>
</feature>
<feature type="compositionally biased region" description="Low complexity" evidence="1">
    <location>
        <begin position="230"/>
        <end position="253"/>
    </location>
</feature>
<feature type="compositionally biased region" description="Basic and acidic residues" evidence="1">
    <location>
        <begin position="53"/>
        <end position="66"/>
    </location>
</feature>
<name>A0A1B0ATF6_9MUSC</name>
<feature type="region of interest" description="Disordered" evidence="1">
    <location>
        <begin position="226"/>
        <end position="254"/>
    </location>
</feature>
<dbReference type="STRING" id="67801.A0A1B0ATF6"/>
<feature type="compositionally biased region" description="Low complexity" evidence="1">
    <location>
        <begin position="303"/>
        <end position="328"/>
    </location>
</feature>
<reference evidence="3" key="1">
    <citation type="submission" date="2015-01" db="EMBL/GenBank/DDBJ databases">
        <authorList>
            <person name="Aksoy S."/>
            <person name="Warren W."/>
            <person name="Wilson R.K."/>
        </authorList>
    </citation>
    <scope>NUCLEOTIDE SEQUENCE [LARGE SCALE GENOMIC DNA]</scope>
    <source>
        <strain evidence="3">IAEA</strain>
    </source>
</reference>
<feature type="region of interest" description="Disordered" evidence="1">
    <location>
        <begin position="726"/>
        <end position="786"/>
    </location>
</feature>
<reference evidence="2" key="2">
    <citation type="submission" date="2020-05" db="UniProtKB">
        <authorList>
            <consortium name="EnsemblMetazoa"/>
        </authorList>
    </citation>
    <scope>IDENTIFICATION</scope>
    <source>
        <strain evidence="2">IAEA</strain>
    </source>
</reference>
<evidence type="ECO:0000313" key="3">
    <source>
        <dbReference type="Proteomes" id="UP000092460"/>
    </source>
</evidence>
<evidence type="ECO:0000313" key="2">
    <source>
        <dbReference type="EnsemblMetazoa" id="GPPI007954-PA"/>
    </source>
</evidence>